<gene>
    <name evidence="1" type="ORF">VSX56_06715</name>
</gene>
<proteinExistence type="predicted"/>
<organism evidence="1 2">
    <name type="scientific">Thioclava kandeliae</name>
    <dbReference type="NCBI Taxonomy" id="3070818"/>
    <lineage>
        <taxon>Bacteria</taxon>
        <taxon>Pseudomonadati</taxon>
        <taxon>Pseudomonadota</taxon>
        <taxon>Alphaproteobacteria</taxon>
        <taxon>Rhodobacterales</taxon>
        <taxon>Paracoccaceae</taxon>
        <taxon>Thioclava</taxon>
    </lineage>
</organism>
<dbReference type="Proteomes" id="UP001438953">
    <property type="component" value="Unassembled WGS sequence"/>
</dbReference>
<keyword evidence="2" id="KW-1185">Reference proteome</keyword>
<evidence type="ECO:0000313" key="1">
    <source>
        <dbReference type="EMBL" id="MER5171466.1"/>
    </source>
</evidence>
<name>A0ABV1SFZ3_9RHOB</name>
<accession>A0ABV1SFZ3</accession>
<dbReference type="RefSeq" id="WP_350935824.1">
    <property type="nucleotide sequence ID" value="NZ_JAYWLC010000004.1"/>
</dbReference>
<evidence type="ECO:0000313" key="2">
    <source>
        <dbReference type="Proteomes" id="UP001438953"/>
    </source>
</evidence>
<sequence>MKTRLRRCQRIWCRHRLLSIVFLLAVVLTANFAWHTIDRAIYWADPDHHERSPESWMTPRYIARSWDLPQSQVEALLQLSGATSPQRKQRLRDLARAEGIPVDELIARLQSGLARSAQDTRP</sequence>
<reference evidence="1 2" key="1">
    <citation type="submission" date="2024-01" db="EMBL/GenBank/DDBJ databases">
        <authorList>
            <person name="Deng Y."/>
            <person name="Su J."/>
        </authorList>
    </citation>
    <scope>NUCLEOTIDE SEQUENCE [LARGE SCALE GENOMIC DNA]</scope>
    <source>
        <strain evidence="1 2">CPCC 100088</strain>
    </source>
</reference>
<dbReference type="EMBL" id="JAYWLC010000004">
    <property type="protein sequence ID" value="MER5171466.1"/>
    <property type="molecule type" value="Genomic_DNA"/>
</dbReference>
<comment type="caution">
    <text evidence="1">The sequence shown here is derived from an EMBL/GenBank/DDBJ whole genome shotgun (WGS) entry which is preliminary data.</text>
</comment>
<reference evidence="1 2" key="2">
    <citation type="submission" date="2024-06" db="EMBL/GenBank/DDBJ databases">
        <title>Thioclava kandeliae sp. nov. from a rhizosphere soil sample of Kandelia candel in a mangrove.</title>
        <authorList>
            <person name="Mu T."/>
        </authorList>
    </citation>
    <scope>NUCLEOTIDE SEQUENCE [LARGE SCALE GENOMIC DNA]</scope>
    <source>
        <strain evidence="1 2">CPCC 100088</strain>
    </source>
</reference>
<protein>
    <submittedName>
        <fullName evidence="1">Uncharacterized protein</fullName>
    </submittedName>
</protein>